<feature type="transmembrane region" description="Helical" evidence="2">
    <location>
        <begin position="263"/>
        <end position="281"/>
    </location>
</feature>
<dbReference type="KEGG" id="rce:RC1_3993"/>
<feature type="region of interest" description="Disordered" evidence="1">
    <location>
        <begin position="379"/>
        <end position="399"/>
    </location>
</feature>
<dbReference type="AlphaFoldDB" id="B6IYG0"/>
<feature type="transmembrane region" description="Helical" evidence="2">
    <location>
        <begin position="301"/>
        <end position="324"/>
    </location>
</feature>
<feature type="transmembrane region" description="Helical" evidence="2">
    <location>
        <begin position="55"/>
        <end position="73"/>
    </location>
</feature>
<evidence type="ECO:0000313" key="5">
    <source>
        <dbReference type="Proteomes" id="UP000001591"/>
    </source>
</evidence>
<protein>
    <recommendedName>
        <fullName evidence="3">VanZ-like domain-containing protein</fullName>
    </recommendedName>
</protein>
<keyword evidence="5" id="KW-1185">Reference proteome</keyword>
<feature type="transmembrane region" description="Helical" evidence="2">
    <location>
        <begin position="215"/>
        <end position="231"/>
    </location>
</feature>
<evidence type="ECO:0000259" key="3">
    <source>
        <dbReference type="Pfam" id="PF04892"/>
    </source>
</evidence>
<feature type="domain" description="VanZ-like" evidence="3">
    <location>
        <begin position="24"/>
        <end position="124"/>
    </location>
</feature>
<organism evidence="4 5">
    <name type="scientific">Rhodospirillum centenum (strain ATCC 51521 / SW)</name>
    <dbReference type="NCBI Taxonomy" id="414684"/>
    <lineage>
        <taxon>Bacteria</taxon>
        <taxon>Pseudomonadati</taxon>
        <taxon>Pseudomonadota</taxon>
        <taxon>Alphaproteobacteria</taxon>
        <taxon>Rhodospirillales</taxon>
        <taxon>Rhodospirillaceae</taxon>
        <taxon>Rhodospirillum</taxon>
    </lineage>
</organism>
<feature type="transmembrane region" description="Helical" evidence="2">
    <location>
        <begin position="190"/>
        <end position="208"/>
    </location>
</feature>
<feature type="transmembrane region" description="Helical" evidence="2">
    <location>
        <begin position="237"/>
        <end position="256"/>
    </location>
</feature>
<keyword evidence="2" id="KW-1133">Transmembrane helix</keyword>
<feature type="transmembrane region" description="Helical" evidence="2">
    <location>
        <begin position="112"/>
        <end position="130"/>
    </location>
</feature>
<dbReference type="EMBL" id="CP000613">
    <property type="protein sequence ID" value="ACJ01334.1"/>
    <property type="molecule type" value="Genomic_DNA"/>
</dbReference>
<sequence length="399" mass="41982">MILPLRLPAAAAALVCLAAVLYGSLHPFRFAWPETGAASAWLSAGSEGSHAAEMLVNLLLYAPTAALAVAARGGVSMRRAALLAGFGGFLLSLGVETAQTVMPDRTSSLLDLGLNTLGAALGGAMGAVVAPRLVRGLSLRRVVAQPFVLLLLAAVAGYRLYPYVPSLDPDHVWAGFYYAFDLHTAPPLTVLRGTVTWLTLAVLVEALSGRRLARLAAPLAIALLLVAEVTLDRNRLYASDLLSALLGGMLWAVVPWRRGPWRWLLAGLAVAAVVAGRLRAGDALTDPLAGLVPFAELHGRHLTAVFLALFEKTFRLGSVLWLLWSAGLDRRRAALGFAGLLLLGEVVRTVLGGVPLTTDVALVLILAAVWRLLEPARPPPPAVPGRSCGTGDTLPSRSL</sequence>
<evidence type="ECO:0000313" key="4">
    <source>
        <dbReference type="EMBL" id="ACJ01334.1"/>
    </source>
</evidence>
<reference evidence="4 5" key="1">
    <citation type="journal article" date="2010" name="BMC Genomics">
        <title>Metabolic flexibility revealed in the genome of the cyst-forming alpha-1 proteobacterium Rhodospirillum centenum.</title>
        <authorList>
            <person name="Lu Y.K."/>
            <person name="Marden J."/>
            <person name="Han M."/>
            <person name="Swingley W.D."/>
            <person name="Mastrian S.D."/>
            <person name="Chowdhury S.R."/>
            <person name="Hao J."/>
            <person name="Helmy T."/>
            <person name="Kim S."/>
            <person name="Kurdoglu A.A."/>
            <person name="Matthies H.J."/>
            <person name="Rollo D."/>
            <person name="Stothard P."/>
            <person name="Blankenship R.E."/>
            <person name="Bauer C.E."/>
            <person name="Touchman J.W."/>
        </authorList>
    </citation>
    <scope>NUCLEOTIDE SEQUENCE [LARGE SCALE GENOMIC DNA]</scope>
    <source>
        <strain evidence="5">ATCC 51521 / SW</strain>
    </source>
</reference>
<dbReference type="RefSeq" id="WP_012569107.1">
    <property type="nucleotide sequence ID" value="NC_011420.2"/>
</dbReference>
<evidence type="ECO:0000256" key="2">
    <source>
        <dbReference type="SAM" id="Phobius"/>
    </source>
</evidence>
<proteinExistence type="predicted"/>
<keyword evidence="2" id="KW-0812">Transmembrane</keyword>
<dbReference type="HOGENOM" id="CLU_690538_0_0_5"/>
<feature type="transmembrane region" description="Helical" evidence="2">
    <location>
        <begin position="142"/>
        <end position="161"/>
    </location>
</feature>
<dbReference type="STRING" id="414684.RC1_3993"/>
<evidence type="ECO:0000256" key="1">
    <source>
        <dbReference type="SAM" id="MobiDB-lite"/>
    </source>
</evidence>
<keyword evidence="2" id="KW-0472">Membrane</keyword>
<accession>B6IYG0</accession>
<name>B6IYG0_RHOCS</name>
<dbReference type="eggNOG" id="COG5652">
    <property type="taxonomic scope" value="Bacteria"/>
</dbReference>
<dbReference type="InterPro" id="IPR006976">
    <property type="entry name" value="VanZ-like"/>
</dbReference>
<gene>
    <name evidence="4" type="ordered locus">RC1_3993</name>
</gene>
<feature type="transmembrane region" description="Helical" evidence="2">
    <location>
        <begin position="80"/>
        <end position="100"/>
    </location>
</feature>
<dbReference type="Proteomes" id="UP000001591">
    <property type="component" value="Chromosome"/>
</dbReference>
<dbReference type="Pfam" id="PF04892">
    <property type="entry name" value="VanZ"/>
    <property type="match status" value="1"/>
</dbReference>